<name>A0A8H5TMG2_FUSCI</name>
<protein>
    <submittedName>
        <fullName evidence="2">Polyketide synthase</fullName>
    </submittedName>
</protein>
<reference evidence="2 3" key="2">
    <citation type="submission" date="2020-05" db="EMBL/GenBank/DDBJ databases">
        <title>Identification and distribution of gene clusters putatively required for synthesis of sphingolipid metabolism inhibitors in phylogenetically diverse species of the filamentous fungus Fusarium.</title>
        <authorList>
            <person name="Kim H.-S."/>
            <person name="Busman M."/>
            <person name="Brown D.W."/>
            <person name="Divon H."/>
            <person name="Uhlig S."/>
            <person name="Proctor R.H."/>
        </authorList>
    </citation>
    <scope>NUCLEOTIDE SEQUENCE [LARGE SCALE GENOMIC DNA]</scope>
    <source>
        <strain evidence="2 3">NRRL 25331</strain>
    </source>
</reference>
<dbReference type="Proteomes" id="UP000572754">
    <property type="component" value="Unassembled WGS sequence"/>
</dbReference>
<dbReference type="EMBL" id="JAAQPE010000272">
    <property type="protein sequence ID" value="KAF5672908.1"/>
    <property type="molecule type" value="Genomic_DNA"/>
</dbReference>
<proteinExistence type="predicted"/>
<keyword evidence="3" id="KW-1185">Reference proteome</keyword>
<sequence>MPQARNTTRTARSRLARTEEGVHIEYCVRRPHGRQWVCVPPLVEATADSIEWQAVETRHGLLWVPLPGWQAVRQIPPTTARPIPVEQDHPVGTVIDVLSGEDETQGNIDRTPLSERDQNPHRFVDSLLYTSQQWADEALPEINPLALRAELEEARRGQSPGADSSDPSITSPPPSPRQGTGGLDSFPIPELNRTTQTWHTAYSDALTAYLQKHPQYLALEPCRTQRIEANTQPIPPSESGDISFPNNMTRHIIRLQGPDGKYRETVEAGPSLGLEYSISDMMYEERWLMEAPPLSHESSSLEQSDSISPSTSVIKLSQYGDYEGKEISVHVIGKQKNALWEPQPCQAPNDSQAEGCADGWRKPVSPIVVFPVLPRASIATSCASKDASRNAAVEKLLIPSTDDNGNENVHAVVVGRSATDLHPVVMVRPESTPTQTGNDNTNSMQLPTIMKKPGRRQIIWSETMMIPGNLEFTTKGISNQLTGEDKKVFTNRVIRGHKALVAYDISHTCSYDSLPSQDDDRRKPCFCEMLGGQHYTLLHFQLRWPPMSVLTFPEEMIRVVKKFLEQHPNDAIPLNIALAAVIIYFDLEKLQCQNEGFFEPGMEPVEEVPLANYRIDSAAARKFRVDCTEMHSLPMRQLYVKIGSTCPEIPPQYRVLLTPGSMPGTEMVSPMKSYRAEEPTTDNLTFCLLSEIRKDIGKLDSVYSTLQLNYPTNLRDATTIGAAIQTVSSYLKFCLQGQKTWHRLCIRR</sequence>
<evidence type="ECO:0000313" key="3">
    <source>
        <dbReference type="Proteomes" id="UP000572754"/>
    </source>
</evidence>
<feature type="region of interest" description="Disordered" evidence="1">
    <location>
        <begin position="100"/>
        <end position="119"/>
    </location>
</feature>
<feature type="region of interest" description="Disordered" evidence="1">
    <location>
        <begin position="152"/>
        <end position="190"/>
    </location>
</feature>
<evidence type="ECO:0000313" key="2">
    <source>
        <dbReference type="EMBL" id="KAF5672908.1"/>
    </source>
</evidence>
<evidence type="ECO:0000256" key="1">
    <source>
        <dbReference type="SAM" id="MobiDB-lite"/>
    </source>
</evidence>
<gene>
    <name evidence="2" type="ORF">FCIRC_8192</name>
</gene>
<accession>A0A8H5TMG2</accession>
<comment type="caution">
    <text evidence="2">The sequence shown here is derived from an EMBL/GenBank/DDBJ whole genome shotgun (WGS) entry which is preliminary data.</text>
</comment>
<dbReference type="AlphaFoldDB" id="A0A8H5TMG2"/>
<reference evidence="3" key="1">
    <citation type="journal article" date="2020" name="BMC Genomics">
        <title>Correction to: Identification and distribution of gene clusters required for synthesis of sphingolipid metabolism inhibitors in diverse species of the filamentous fungus Fusarium.</title>
        <authorList>
            <person name="Kim H.S."/>
            <person name="Lohmar J.M."/>
            <person name="Busman M."/>
            <person name="Brown D.W."/>
            <person name="Naumann T.A."/>
            <person name="Divon H.H."/>
            <person name="Lysoe E."/>
            <person name="Uhlig S."/>
            <person name="Proctor R.H."/>
        </authorList>
    </citation>
    <scope>NUCLEOTIDE SEQUENCE [LARGE SCALE GENOMIC DNA]</scope>
    <source>
        <strain evidence="3">NRRL 25331</strain>
    </source>
</reference>
<organism evidence="2 3">
    <name type="scientific">Fusarium circinatum</name>
    <name type="common">Pitch canker fungus</name>
    <name type="synonym">Gibberella circinata</name>
    <dbReference type="NCBI Taxonomy" id="48490"/>
    <lineage>
        <taxon>Eukaryota</taxon>
        <taxon>Fungi</taxon>
        <taxon>Dikarya</taxon>
        <taxon>Ascomycota</taxon>
        <taxon>Pezizomycotina</taxon>
        <taxon>Sordariomycetes</taxon>
        <taxon>Hypocreomycetidae</taxon>
        <taxon>Hypocreales</taxon>
        <taxon>Nectriaceae</taxon>
        <taxon>Fusarium</taxon>
        <taxon>Fusarium fujikuroi species complex</taxon>
    </lineage>
</organism>